<organism evidence="5 6">
    <name type="scientific">Blastopirellula marina</name>
    <dbReference type="NCBI Taxonomy" id="124"/>
    <lineage>
        <taxon>Bacteria</taxon>
        <taxon>Pseudomonadati</taxon>
        <taxon>Planctomycetota</taxon>
        <taxon>Planctomycetia</taxon>
        <taxon>Pirellulales</taxon>
        <taxon>Pirellulaceae</taxon>
        <taxon>Blastopirellula</taxon>
    </lineage>
</organism>
<dbReference type="Gene3D" id="2.60.120.200">
    <property type="match status" value="1"/>
</dbReference>
<keyword evidence="1" id="KW-0175">Coiled coil</keyword>
<evidence type="ECO:0000313" key="5">
    <source>
        <dbReference type="EMBL" id="PQO26356.1"/>
    </source>
</evidence>
<feature type="domain" description="Cytochrome C Planctomycete-type" evidence="4">
    <location>
        <begin position="48"/>
        <end position="101"/>
    </location>
</feature>
<name>A0A2S8F2F7_9BACT</name>
<dbReference type="AlphaFoldDB" id="A0A2S8F2F7"/>
<protein>
    <recommendedName>
        <fullName evidence="7">Cytochrome c domain-containing protein</fullName>
    </recommendedName>
</protein>
<dbReference type="EMBL" id="PUIA01000068">
    <property type="protein sequence ID" value="PQO26356.1"/>
    <property type="molecule type" value="Genomic_DNA"/>
</dbReference>
<evidence type="ECO:0000259" key="4">
    <source>
        <dbReference type="Pfam" id="PF07635"/>
    </source>
</evidence>
<feature type="domain" description="DUF1549" evidence="2">
    <location>
        <begin position="164"/>
        <end position="370"/>
    </location>
</feature>
<evidence type="ECO:0008006" key="7">
    <source>
        <dbReference type="Google" id="ProtNLM"/>
    </source>
</evidence>
<comment type="caution">
    <text evidence="5">The sequence shown here is derived from an EMBL/GenBank/DDBJ whole genome shotgun (WGS) entry which is preliminary data.</text>
</comment>
<dbReference type="PANTHER" id="PTHR35889">
    <property type="entry name" value="CYCLOINULO-OLIGOSACCHARIDE FRUCTANOTRANSFERASE-RELATED"/>
    <property type="match status" value="1"/>
</dbReference>
<sequence length="1010" mass="112016">MTNHSLNMVQPALLYVVVFVIASSRLVPLQAQSIDFDKQIAPILVSRCLECHQGTESEGGLNLTEMALVTKGGDSGAAVVPGKATDSLLWERVSADEMPPKHPLSTQDKSALKRWIEEGANWGTGPLDLFSFTTDRRAGRDWWSLLPLSDVSPPAIKSPWVRNEIDAFVLRRLQIEGLQPSSQADPRTLIRRVYFDLVGLPPTPDQVAAYVSNPSNAAYQKIVDELLQSKHYGERWGRHWLDVVRFGESDGFERNFQRENAWHYRDWVIDSLNSDMPYDQFVRMQLIGDQEVGGVQGAAATGFWVAGVHNTTVGGSKRMKQLARQDEIEEVLGTVGQTFVGLTFNCARCHDHKFDPISQTEYYQLASAISGLGFGDRDIPVPEEQAKLAQLGLRLAELRRELAEIDRSARVKVIAARNQEAVPATPPAALARWEFDNDLNDSIGGLHGIAHGGARIEDGALLLDGKSFVETQPLVTNLAEKTLEAWVQLDDLEQRGGAAISIESRNGEFFDAIVFGEREPGRWMAGSNGFVRTDSFEAPQEKDATQRPVHIALVYQHDGTIIGYRDGLPYGHSVRKSPFQPFKGEDTEILFGLRHKPGGGNRYLTGRIHRAALYDRALSQEEIAVSAGNSAAYVSEEQLVAALTKGERDHRAALKVSISELVNQRNRQASKATFKIYTLAASKGEITNVLLRGDPDNEGEVVSPATTAAIHGLSPEFGLAPDAPEAQRRRKLAEWITHENNPLFTRVIVNRIWHYHFGTGIVDTPNDFGFNGGQPSHPELLDYLAQQFQQNGSRLKWLHRLIVNSSTYQQAVPGPLETHGTKAADTDATNRLLWRANIRRIEAESLRDAMLHVSGQLNEKAGGPSFKDVSVTLNSGTTYYEPLDIDGPDFFRRTVYRFNPRGGRSALLDTFDCPDPASTAPRRSVTTTPLQSLSLMNNPLVARMSDYFADRVREDAGEDTALQITRAWQLAIARDPTVSERTLSEQLVRKHGLSALCRGLFNINEFVVIE</sequence>
<dbReference type="Pfam" id="PF13385">
    <property type="entry name" value="Laminin_G_3"/>
    <property type="match status" value="1"/>
</dbReference>
<dbReference type="Pfam" id="PF07587">
    <property type="entry name" value="PSD1"/>
    <property type="match status" value="1"/>
</dbReference>
<dbReference type="InterPro" id="IPR011444">
    <property type="entry name" value="DUF1549"/>
</dbReference>
<evidence type="ECO:0000259" key="3">
    <source>
        <dbReference type="Pfam" id="PF07587"/>
    </source>
</evidence>
<dbReference type="Pfam" id="PF07635">
    <property type="entry name" value="PSCyt1"/>
    <property type="match status" value="1"/>
</dbReference>
<dbReference type="OrthoDB" id="127107at2"/>
<dbReference type="PANTHER" id="PTHR35889:SF3">
    <property type="entry name" value="F-BOX DOMAIN-CONTAINING PROTEIN"/>
    <property type="match status" value="1"/>
</dbReference>
<reference evidence="5 6" key="1">
    <citation type="submission" date="2018-02" db="EMBL/GenBank/DDBJ databases">
        <title>Comparative genomes isolates from brazilian mangrove.</title>
        <authorList>
            <person name="Araujo J.E."/>
            <person name="Taketani R.G."/>
            <person name="Silva M.C.P."/>
            <person name="Loureco M.V."/>
            <person name="Andreote F.D."/>
        </authorList>
    </citation>
    <scope>NUCLEOTIDE SEQUENCE [LARGE SCALE GENOMIC DNA]</scope>
    <source>
        <strain evidence="5 6">HEX-2 MGV</strain>
    </source>
</reference>
<dbReference type="InterPro" id="IPR022655">
    <property type="entry name" value="DUF1553"/>
</dbReference>
<gene>
    <name evidence="5" type="ORF">C5Y96_20170</name>
</gene>
<feature type="domain" description="DUF1553" evidence="3">
    <location>
        <begin position="728"/>
        <end position="986"/>
    </location>
</feature>
<evidence type="ECO:0000313" key="6">
    <source>
        <dbReference type="Proteomes" id="UP000240009"/>
    </source>
</evidence>
<dbReference type="Pfam" id="PF07583">
    <property type="entry name" value="PSCyt2"/>
    <property type="match status" value="1"/>
</dbReference>
<dbReference type="Proteomes" id="UP000240009">
    <property type="component" value="Unassembled WGS sequence"/>
</dbReference>
<evidence type="ECO:0000259" key="2">
    <source>
        <dbReference type="Pfam" id="PF07583"/>
    </source>
</evidence>
<dbReference type="RefSeq" id="WP_105357111.1">
    <property type="nucleotide sequence ID" value="NZ_PUIA01000068.1"/>
</dbReference>
<dbReference type="InterPro" id="IPR013320">
    <property type="entry name" value="ConA-like_dom_sf"/>
</dbReference>
<proteinExistence type="predicted"/>
<evidence type="ECO:0000256" key="1">
    <source>
        <dbReference type="SAM" id="Coils"/>
    </source>
</evidence>
<accession>A0A2S8F2F7</accession>
<dbReference type="SUPFAM" id="SSF49899">
    <property type="entry name" value="Concanavalin A-like lectins/glucanases"/>
    <property type="match status" value="1"/>
</dbReference>
<feature type="coiled-coil region" evidence="1">
    <location>
        <begin position="381"/>
        <end position="408"/>
    </location>
</feature>
<dbReference type="InterPro" id="IPR011429">
    <property type="entry name" value="Cyt_c_Planctomycete-type"/>
</dbReference>